<keyword evidence="2" id="KW-1185">Reference proteome</keyword>
<dbReference type="InterPro" id="IPR011990">
    <property type="entry name" value="TPR-like_helical_dom_sf"/>
</dbReference>
<proteinExistence type="predicted"/>
<dbReference type="SUPFAM" id="SSF48452">
    <property type="entry name" value="TPR-like"/>
    <property type="match status" value="1"/>
</dbReference>
<dbReference type="KEGG" id="fno:Fnod_0619"/>
<protein>
    <recommendedName>
        <fullName evidence="3">Tetratricopeptide repeat protein</fullName>
    </recommendedName>
</protein>
<dbReference type="eggNOG" id="COG1729">
    <property type="taxonomic scope" value="Bacteria"/>
</dbReference>
<dbReference type="OrthoDB" id="37614at2"/>
<dbReference type="AlphaFoldDB" id="A7HKP1"/>
<dbReference type="Gene3D" id="1.25.40.10">
    <property type="entry name" value="Tetratricopeptide repeat domain"/>
    <property type="match status" value="1"/>
</dbReference>
<evidence type="ECO:0000313" key="1">
    <source>
        <dbReference type="EMBL" id="ABS60474.1"/>
    </source>
</evidence>
<reference evidence="1 2" key="1">
    <citation type="submission" date="2007-07" db="EMBL/GenBank/DDBJ databases">
        <title>Complete sequence of Fervidobacterium nodosum Rt17-B1.</title>
        <authorList>
            <consortium name="US DOE Joint Genome Institute"/>
            <person name="Copeland A."/>
            <person name="Lucas S."/>
            <person name="Lapidus A."/>
            <person name="Barry K."/>
            <person name="Glavina del Rio T."/>
            <person name="Dalin E."/>
            <person name="Tice H."/>
            <person name="Pitluck S."/>
            <person name="Saunders E."/>
            <person name="Brettin T."/>
            <person name="Bruce D."/>
            <person name="Detter J.C."/>
            <person name="Han C."/>
            <person name="Schmutz J."/>
            <person name="Larimer F."/>
            <person name="Land M."/>
            <person name="Hauser L."/>
            <person name="Kyrpides N."/>
            <person name="Mikhailova N."/>
            <person name="Nelson K."/>
            <person name="Gogarten J.P."/>
            <person name="Noll K."/>
            <person name="Richardson P."/>
        </authorList>
    </citation>
    <scope>NUCLEOTIDE SEQUENCE [LARGE SCALE GENOMIC DNA]</scope>
    <source>
        <strain evidence="2">ATCC 35602 / DSM 5306 / Rt17-B1</strain>
    </source>
</reference>
<dbReference type="EMBL" id="CP000771">
    <property type="protein sequence ID" value="ABS60474.1"/>
    <property type="molecule type" value="Genomic_DNA"/>
</dbReference>
<accession>A7HKP1</accession>
<name>A7HKP1_FERNB</name>
<reference evidence="1 2" key="2">
    <citation type="journal article" date="2009" name="Proc. Natl. Acad. Sci. U.S.A.">
        <title>On the chimeric nature, thermophilic origin, and phylogenetic placement of the Thermotogales.</title>
        <authorList>
            <person name="Zhaxybayeva O."/>
            <person name="Swithers K.S."/>
            <person name="Lapierre P."/>
            <person name="Fournier G.P."/>
            <person name="Bickhart D.M."/>
            <person name="DeBoy R.T."/>
            <person name="Nelson K.E."/>
            <person name="Nesbo C.L."/>
            <person name="Doolittle W.F."/>
            <person name="Gogarten J.P."/>
            <person name="Noll K.M."/>
        </authorList>
    </citation>
    <scope>NUCLEOTIDE SEQUENCE [LARGE SCALE GENOMIC DNA]</scope>
    <source>
        <strain evidence="2">ATCC 35602 / DSM 5306 / Rt17-B1</strain>
    </source>
</reference>
<evidence type="ECO:0008006" key="3">
    <source>
        <dbReference type="Google" id="ProtNLM"/>
    </source>
</evidence>
<organism evidence="1 2">
    <name type="scientific">Fervidobacterium nodosum (strain ATCC 35602 / DSM 5306 / Rt17-B1)</name>
    <dbReference type="NCBI Taxonomy" id="381764"/>
    <lineage>
        <taxon>Bacteria</taxon>
        <taxon>Thermotogati</taxon>
        <taxon>Thermotogota</taxon>
        <taxon>Thermotogae</taxon>
        <taxon>Thermotogales</taxon>
        <taxon>Fervidobacteriaceae</taxon>
        <taxon>Fervidobacterium</taxon>
    </lineage>
</organism>
<evidence type="ECO:0000313" key="2">
    <source>
        <dbReference type="Proteomes" id="UP000002415"/>
    </source>
</evidence>
<sequence length="176" mass="21007">MRMEKLVLIFATIFCFLFVFVYSYNVNLSNKIKRMEKIIKAYELYTSESKEFANYVKENNLKELEPLLSKYMLNDIRLKIDKAKQFYREGNYSDASALLREIKDTENPWMDEIYFYLGMSLYKLGEIESSKLFLSTFMDNFQYSIYRKEALLLLKELSNDEIKKQIDKVLSSMKGL</sequence>
<dbReference type="HOGENOM" id="CLU_127662_0_0_0"/>
<dbReference type="STRING" id="381764.Fnod_0619"/>
<dbReference type="RefSeq" id="WP_011993793.1">
    <property type="nucleotide sequence ID" value="NC_009718.1"/>
</dbReference>
<gene>
    <name evidence="1" type="ordered locus">Fnod_0619</name>
</gene>
<dbReference type="Proteomes" id="UP000002415">
    <property type="component" value="Chromosome"/>
</dbReference>